<dbReference type="AlphaFoldDB" id="A0A0M2H1U7"/>
<dbReference type="PANTHER" id="PTHR42715:SF10">
    <property type="entry name" value="BETA-GLUCOSIDASE"/>
    <property type="match status" value="1"/>
</dbReference>
<gene>
    <name evidence="6" type="primary">bglX_5</name>
    <name evidence="6" type="ORF">RS81_03295</name>
</gene>
<evidence type="ECO:0000313" key="6">
    <source>
        <dbReference type="EMBL" id="KJL37538.1"/>
    </source>
</evidence>
<dbReference type="RefSeq" id="WP_045277181.1">
    <property type="nucleotide sequence ID" value="NZ_BAAAUP010000002.1"/>
</dbReference>
<organism evidence="6 7">
    <name type="scientific">Microbacterium terrae</name>
    <dbReference type="NCBI Taxonomy" id="69369"/>
    <lineage>
        <taxon>Bacteria</taxon>
        <taxon>Bacillati</taxon>
        <taxon>Actinomycetota</taxon>
        <taxon>Actinomycetes</taxon>
        <taxon>Micrococcales</taxon>
        <taxon>Microbacteriaceae</taxon>
        <taxon>Microbacterium</taxon>
    </lineage>
</organism>
<keyword evidence="2 6" id="KW-0378">Hydrolase</keyword>
<proteinExistence type="inferred from homology"/>
<dbReference type="InterPro" id="IPR026891">
    <property type="entry name" value="Fn3-like"/>
</dbReference>
<dbReference type="InterPro" id="IPR001764">
    <property type="entry name" value="Glyco_hydro_3_N"/>
</dbReference>
<dbReference type="Pfam" id="PF00933">
    <property type="entry name" value="Glyco_hydro_3"/>
    <property type="match status" value="1"/>
</dbReference>
<dbReference type="Pfam" id="PF14310">
    <property type="entry name" value="Fn3-like"/>
    <property type="match status" value="1"/>
</dbReference>
<dbReference type="OrthoDB" id="3187421at2"/>
<dbReference type="Proteomes" id="UP000033956">
    <property type="component" value="Unassembled WGS sequence"/>
</dbReference>
<dbReference type="SMART" id="SM01217">
    <property type="entry name" value="Fn3_like"/>
    <property type="match status" value="1"/>
</dbReference>
<dbReference type="SUPFAM" id="SSF51445">
    <property type="entry name" value="(Trans)glycosidases"/>
    <property type="match status" value="1"/>
</dbReference>
<dbReference type="InterPro" id="IPR036962">
    <property type="entry name" value="Glyco_hydro_3_N_sf"/>
</dbReference>
<keyword evidence="7" id="KW-1185">Reference proteome</keyword>
<dbReference type="FunFam" id="2.60.40.10:FF:000495">
    <property type="entry name" value="Periplasmic beta-glucosidase"/>
    <property type="match status" value="1"/>
</dbReference>
<accession>A0A0M2H1U7</accession>
<evidence type="ECO:0000259" key="5">
    <source>
        <dbReference type="SMART" id="SM01217"/>
    </source>
</evidence>
<evidence type="ECO:0000313" key="7">
    <source>
        <dbReference type="Proteomes" id="UP000033956"/>
    </source>
</evidence>
<dbReference type="EMBL" id="JYIZ01000057">
    <property type="protein sequence ID" value="KJL37538.1"/>
    <property type="molecule type" value="Genomic_DNA"/>
</dbReference>
<reference evidence="6 7" key="1">
    <citation type="submission" date="2015-02" db="EMBL/GenBank/DDBJ databases">
        <title>Draft genome sequences of ten Microbacterium spp. with emphasis on heavy metal contaminated environments.</title>
        <authorList>
            <person name="Corretto E."/>
        </authorList>
    </citation>
    <scope>NUCLEOTIDE SEQUENCE [LARGE SCALE GENOMIC DNA]</scope>
    <source>
        <strain evidence="6 7">DSM 12510</strain>
    </source>
</reference>
<evidence type="ECO:0000256" key="2">
    <source>
        <dbReference type="ARBA" id="ARBA00022801"/>
    </source>
</evidence>
<evidence type="ECO:0000256" key="4">
    <source>
        <dbReference type="ARBA" id="ARBA00074219"/>
    </source>
</evidence>
<dbReference type="InterPro" id="IPR017853">
    <property type="entry name" value="GH"/>
</dbReference>
<dbReference type="GO" id="GO:0008422">
    <property type="term" value="F:beta-glucosidase activity"/>
    <property type="evidence" value="ECO:0007669"/>
    <property type="project" value="UniProtKB-ARBA"/>
</dbReference>
<comment type="caution">
    <text evidence="6">The sequence shown here is derived from an EMBL/GenBank/DDBJ whole genome shotgun (WGS) entry which is preliminary data.</text>
</comment>
<dbReference type="Gene3D" id="2.60.40.10">
    <property type="entry name" value="Immunoglobulins"/>
    <property type="match status" value="1"/>
</dbReference>
<dbReference type="Gene3D" id="3.20.20.300">
    <property type="entry name" value="Glycoside hydrolase, family 3, N-terminal domain"/>
    <property type="match status" value="1"/>
</dbReference>
<dbReference type="PANTHER" id="PTHR42715">
    <property type="entry name" value="BETA-GLUCOSIDASE"/>
    <property type="match status" value="1"/>
</dbReference>
<dbReference type="Gene3D" id="3.40.50.1700">
    <property type="entry name" value="Glycoside hydrolase family 3 C-terminal domain"/>
    <property type="match status" value="1"/>
</dbReference>
<dbReference type="PRINTS" id="PR00133">
    <property type="entry name" value="GLHYDRLASE3"/>
</dbReference>
<dbReference type="InterPro" id="IPR013783">
    <property type="entry name" value="Ig-like_fold"/>
</dbReference>
<comment type="similarity">
    <text evidence="1">Belongs to the glycosyl hydrolase 3 family.</text>
</comment>
<dbReference type="GO" id="GO:0005975">
    <property type="term" value="P:carbohydrate metabolic process"/>
    <property type="evidence" value="ECO:0007669"/>
    <property type="project" value="InterPro"/>
</dbReference>
<keyword evidence="6" id="KW-0326">Glycosidase</keyword>
<evidence type="ECO:0000256" key="1">
    <source>
        <dbReference type="ARBA" id="ARBA00005336"/>
    </source>
</evidence>
<dbReference type="SUPFAM" id="SSF52279">
    <property type="entry name" value="Beta-D-glucan exohydrolase, C-terminal domain"/>
    <property type="match status" value="1"/>
</dbReference>
<feature type="domain" description="Fibronectin type III-like" evidence="5">
    <location>
        <begin position="682"/>
        <end position="752"/>
    </location>
</feature>
<dbReference type="InterPro" id="IPR002772">
    <property type="entry name" value="Glyco_hydro_3_C"/>
</dbReference>
<dbReference type="PATRIC" id="fig|92835.4.peg.3327"/>
<protein>
    <recommendedName>
        <fullName evidence="4">Exo-alpha-(1-&gt;6)-L-arabinopyranosidase</fullName>
    </recommendedName>
</protein>
<dbReference type="STRING" id="92835.RS81_03295"/>
<dbReference type="Pfam" id="PF01915">
    <property type="entry name" value="Glyco_hydro_3_C"/>
    <property type="match status" value="1"/>
</dbReference>
<dbReference type="InterPro" id="IPR050288">
    <property type="entry name" value="Cellulose_deg_GH3"/>
</dbReference>
<evidence type="ECO:0000256" key="3">
    <source>
        <dbReference type="ARBA" id="ARBA00058905"/>
    </source>
</evidence>
<comment type="function">
    <text evidence="3">Catalyzes the hydrolysis of a non-reducing terminal alpha-L-arabinopyranosidic linkage in ginsenoside Rb2 (alpha-L-arabinopyranosyl-(1-&gt;6)-alpha-D-glucopyranosyl) to release alpha-D-glucopyranosyl (Rd). It is not able to hydrolyze alpha-L-arabinofuranosyl-(1-&gt;6)-alpha-D-glucopyranosyl (Rc).</text>
</comment>
<name>A0A0M2H1U7_9MICO</name>
<dbReference type="InterPro" id="IPR036881">
    <property type="entry name" value="Glyco_hydro_3_C_sf"/>
</dbReference>
<sequence>MNGANLTHAHPYQDASLPVTDRVADLLGLLNLEQKAGQLTQYFYMGVAMNIPADFDITSVPEEHRAFLQQPLMVRAAIRQGTAGAVLFVKDPALINELQQIAVEEGPHGIPLLVGYDVVHGLRTIFPVPIAQAATWNPAAVEAAQAIAASEARAVGINWTFAPMIDIARDPRWGRIVEGPGEDPVLGAAIAAAQVRGFQGDLGARNVISGPKHFAGYGASRGGRDYDDAEVSDSELHNVYLPPFRAAIEAGAANVMSAYMDLNGVPASGNRWLLTDLLRGELGFDGFTVSDANAVRSMEIQHFAADLTDAAARAVDAGLDMEMAMFDPAYARIPQAIADGRLTEAAVDEAVRRVLTAKFRLGLFESPYVDPDGAPGVGGREDDSETARWVAEQSIVLLKNSGAALPLRADELGSVAVIGQLAASKRDTLGPWVFDHVTADTVSILEALRVRLGDAVQIEHAPGAGIPNRLHPSPFDRMDPTVETTSDDHEDDDEIERAVALAASADVAIVVVGERQNHIGEKASRSTLELPGRQLEQLQRIVGTGTSVVLIAMTGRPLDLRWPDANVPAIMQAWYPGSRGGDAVVAALLGDVSPAGRLPFSWPRHVGQVPMVYAHNRTFQPDEQDKRYANEPSTPLYPFGYGLSYASFSYENLSAHPPVATVGETITVSADVTNTGTMAADEVAQLYIHQRHGTSTRPVRELKGFERIALRPGETRRVTFILSPRELRHWSAVPRDWVLDATTLDIWVGGDSLAALSTSVRITR</sequence>